<reference evidence="1 2" key="1">
    <citation type="submission" date="2024-10" db="EMBL/GenBank/DDBJ databases">
        <title>Updated reference genomes for cyclostephanoid diatoms.</title>
        <authorList>
            <person name="Roberts W.R."/>
            <person name="Alverson A.J."/>
        </authorList>
    </citation>
    <scope>NUCLEOTIDE SEQUENCE [LARGE SCALE GENOMIC DNA]</scope>
    <source>
        <strain evidence="1 2">AJA276-08</strain>
    </source>
</reference>
<accession>A0ABD3NKN8</accession>
<evidence type="ECO:0000313" key="1">
    <source>
        <dbReference type="EMBL" id="KAL3776465.1"/>
    </source>
</evidence>
<sequence length="299" mass="36066">MEKVLFSDHATYDWRHHSARVWDGHTNIQNAAWVFLRHGADVRAMYQLFRRDDITGLREEKLDEEREERAYLEECWSLAFEFYKAFRANYDNITIWLATSNERTQEHWNKFSGELKRMEDNLAFNVWYNEFDAIHRADEVYPFFMGSFYKKNYDNQHRYQYVVYHERYRAAYDRLLRSLEIGRTIADKHLNRFSGVLERMEKVLFSDHATYDWRHHSARWLQDLEDILRFERSSCCCRHCRLAASKISLASANDVTTTTSNKKWRGVGTRARMKLESKVSPRTVARWKRKKSLLAWSED</sequence>
<comment type="caution">
    <text evidence="1">The sequence shown here is derived from an EMBL/GenBank/DDBJ whole genome shotgun (WGS) entry which is preliminary data.</text>
</comment>
<dbReference type="EMBL" id="JALLAZ020001352">
    <property type="protein sequence ID" value="KAL3776465.1"/>
    <property type="molecule type" value="Genomic_DNA"/>
</dbReference>
<protein>
    <submittedName>
        <fullName evidence="1">Uncharacterized protein</fullName>
    </submittedName>
</protein>
<proteinExistence type="predicted"/>
<dbReference type="AlphaFoldDB" id="A0ABD3NKN8"/>
<keyword evidence="2" id="KW-1185">Reference proteome</keyword>
<dbReference type="Proteomes" id="UP001530315">
    <property type="component" value="Unassembled WGS sequence"/>
</dbReference>
<gene>
    <name evidence="1" type="ORF">ACHAW5_006911</name>
</gene>
<name>A0ABD3NKN8_9STRA</name>
<organism evidence="1 2">
    <name type="scientific">Stephanodiscus triporus</name>
    <dbReference type="NCBI Taxonomy" id="2934178"/>
    <lineage>
        <taxon>Eukaryota</taxon>
        <taxon>Sar</taxon>
        <taxon>Stramenopiles</taxon>
        <taxon>Ochrophyta</taxon>
        <taxon>Bacillariophyta</taxon>
        <taxon>Coscinodiscophyceae</taxon>
        <taxon>Thalassiosirophycidae</taxon>
        <taxon>Stephanodiscales</taxon>
        <taxon>Stephanodiscaceae</taxon>
        <taxon>Stephanodiscus</taxon>
    </lineage>
</organism>
<evidence type="ECO:0000313" key="2">
    <source>
        <dbReference type="Proteomes" id="UP001530315"/>
    </source>
</evidence>